<dbReference type="Gene3D" id="3.80.10.10">
    <property type="entry name" value="Ribonuclease Inhibitor"/>
    <property type="match status" value="3"/>
</dbReference>
<keyword evidence="8 21" id="KW-0812">Transmembrane</keyword>
<evidence type="ECO:0000256" key="11">
    <source>
        <dbReference type="ARBA" id="ARBA00022741"/>
    </source>
</evidence>
<evidence type="ECO:0000256" key="2">
    <source>
        <dbReference type="ARBA" id="ARBA00008684"/>
    </source>
</evidence>
<comment type="similarity">
    <text evidence="2">Belongs to the protein kinase superfamily. Ser/Thr protein kinase family.</text>
</comment>
<dbReference type="FunFam" id="1.10.510.10:FF:000290">
    <property type="entry name" value="LRR receptor-like serine/threonine-protein kinase ERECTA"/>
    <property type="match status" value="1"/>
</dbReference>
<dbReference type="InterPro" id="IPR011009">
    <property type="entry name" value="Kinase-like_dom_sf"/>
</dbReference>
<dbReference type="GO" id="GO:0009791">
    <property type="term" value="P:post-embryonic development"/>
    <property type="evidence" value="ECO:0007669"/>
    <property type="project" value="UniProtKB-ARBA"/>
</dbReference>
<dbReference type="PANTHER" id="PTHR48056:SF41">
    <property type="entry name" value="RECEPTOR-LIKE PROTEIN KINASE HAIKU2"/>
    <property type="match status" value="1"/>
</dbReference>
<dbReference type="InterPro" id="IPR050647">
    <property type="entry name" value="Plant_LRR-RLKs"/>
</dbReference>
<keyword evidence="13 20" id="KW-0067">ATP-binding</keyword>
<dbReference type="SUPFAM" id="SSF52047">
    <property type="entry name" value="RNI-like"/>
    <property type="match status" value="1"/>
</dbReference>
<dbReference type="SUPFAM" id="SSF56112">
    <property type="entry name" value="Protein kinase-like (PK-like)"/>
    <property type="match status" value="1"/>
</dbReference>
<accession>A0A7J7LHN5</accession>
<dbReference type="GO" id="GO:0004674">
    <property type="term" value="F:protein serine/threonine kinase activity"/>
    <property type="evidence" value="ECO:0007669"/>
    <property type="project" value="UniProtKB-KW"/>
</dbReference>
<dbReference type="InterPro" id="IPR055414">
    <property type="entry name" value="LRR_R13L4/SHOC2-like"/>
</dbReference>
<dbReference type="SMART" id="SM00220">
    <property type="entry name" value="S_TKc"/>
    <property type="match status" value="1"/>
</dbReference>
<evidence type="ECO:0000256" key="10">
    <source>
        <dbReference type="ARBA" id="ARBA00022737"/>
    </source>
</evidence>
<dbReference type="FunFam" id="3.80.10.10:FF:000111">
    <property type="entry name" value="LRR receptor-like serine/threonine-protein kinase ERECTA"/>
    <property type="match status" value="1"/>
</dbReference>
<dbReference type="EC" id="2.7.11.1" evidence="4"/>
<evidence type="ECO:0000313" key="24">
    <source>
        <dbReference type="Proteomes" id="UP000541444"/>
    </source>
</evidence>
<comment type="caution">
    <text evidence="23">The sequence shown here is derived from an EMBL/GenBank/DDBJ whole genome shotgun (WGS) entry which is preliminary data.</text>
</comment>
<dbReference type="InterPro" id="IPR032675">
    <property type="entry name" value="LRR_dom_sf"/>
</dbReference>
<dbReference type="GO" id="GO:0016020">
    <property type="term" value="C:membrane"/>
    <property type="evidence" value="ECO:0007669"/>
    <property type="project" value="UniProtKB-SubCell"/>
</dbReference>
<reference evidence="23 24" key="1">
    <citation type="journal article" date="2020" name="IScience">
        <title>Genome Sequencing of the Endangered Kingdonia uniflora (Circaeasteraceae, Ranunculales) Reveals Potential Mechanisms of Evolutionary Specialization.</title>
        <authorList>
            <person name="Sun Y."/>
            <person name="Deng T."/>
            <person name="Zhang A."/>
            <person name="Moore M.J."/>
            <person name="Landis J.B."/>
            <person name="Lin N."/>
            <person name="Zhang H."/>
            <person name="Zhang X."/>
            <person name="Huang J."/>
            <person name="Zhang X."/>
            <person name="Sun H."/>
            <person name="Wang H."/>
        </authorList>
    </citation>
    <scope>NUCLEOTIDE SEQUENCE [LARGE SCALE GENOMIC DNA]</scope>
    <source>
        <strain evidence="23">TB1705</strain>
        <tissue evidence="23">Leaf</tissue>
    </source>
</reference>
<dbReference type="FunFam" id="3.80.10.10:FF:000905">
    <property type="entry name" value="Receptor-like protein kinase 7"/>
    <property type="match status" value="1"/>
</dbReference>
<evidence type="ECO:0000256" key="5">
    <source>
        <dbReference type="ARBA" id="ARBA00022527"/>
    </source>
</evidence>
<dbReference type="Gene3D" id="3.30.200.20">
    <property type="entry name" value="Phosphorylase Kinase, domain 1"/>
    <property type="match status" value="1"/>
</dbReference>
<feature type="binding site" evidence="20">
    <location>
        <position position="699"/>
    </location>
    <ligand>
        <name>ATP</name>
        <dbReference type="ChEBI" id="CHEBI:30616"/>
    </ligand>
</feature>
<evidence type="ECO:0000256" key="4">
    <source>
        <dbReference type="ARBA" id="ARBA00012513"/>
    </source>
</evidence>
<keyword evidence="14 21" id="KW-1133">Transmembrane helix</keyword>
<comment type="catalytic activity">
    <reaction evidence="18">
        <text>L-threonyl-[protein] + ATP = O-phospho-L-threonyl-[protein] + ADP + H(+)</text>
        <dbReference type="Rhea" id="RHEA:46608"/>
        <dbReference type="Rhea" id="RHEA-COMP:11060"/>
        <dbReference type="Rhea" id="RHEA-COMP:11605"/>
        <dbReference type="ChEBI" id="CHEBI:15378"/>
        <dbReference type="ChEBI" id="CHEBI:30013"/>
        <dbReference type="ChEBI" id="CHEBI:30616"/>
        <dbReference type="ChEBI" id="CHEBI:61977"/>
        <dbReference type="ChEBI" id="CHEBI:456216"/>
        <dbReference type="EC" id="2.7.11.1"/>
    </reaction>
</comment>
<keyword evidence="9" id="KW-0732">Signal</keyword>
<evidence type="ECO:0000256" key="1">
    <source>
        <dbReference type="ARBA" id="ARBA00004167"/>
    </source>
</evidence>
<dbReference type="GO" id="GO:0033612">
    <property type="term" value="F:receptor serine/threonine kinase binding"/>
    <property type="evidence" value="ECO:0007669"/>
    <property type="project" value="TreeGrafter"/>
</dbReference>
<evidence type="ECO:0000259" key="22">
    <source>
        <dbReference type="PROSITE" id="PS50011"/>
    </source>
</evidence>
<evidence type="ECO:0000256" key="7">
    <source>
        <dbReference type="ARBA" id="ARBA00022679"/>
    </source>
</evidence>
<keyword evidence="15 21" id="KW-0472">Membrane</keyword>
<dbReference type="InterPro" id="IPR017441">
    <property type="entry name" value="Protein_kinase_ATP_BS"/>
</dbReference>
<evidence type="ECO:0000256" key="20">
    <source>
        <dbReference type="PROSITE-ProRule" id="PRU10141"/>
    </source>
</evidence>
<feature type="domain" description="Protein kinase" evidence="22">
    <location>
        <begin position="671"/>
        <end position="972"/>
    </location>
</feature>
<dbReference type="SUPFAM" id="SSF52058">
    <property type="entry name" value="L domain-like"/>
    <property type="match status" value="1"/>
</dbReference>
<name>A0A7J7LHN5_9MAGN</name>
<dbReference type="Pfam" id="PF23598">
    <property type="entry name" value="LRR_14"/>
    <property type="match status" value="1"/>
</dbReference>
<evidence type="ECO:0000256" key="13">
    <source>
        <dbReference type="ARBA" id="ARBA00022840"/>
    </source>
</evidence>
<dbReference type="InterPro" id="IPR008271">
    <property type="entry name" value="Ser/Thr_kinase_AS"/>
</dbReference>
<dbReference type="PROSITE" id="PS00108">
    <property type="entry name" value="PROTEIN_KINASE_ST"/>
    <property type="match status" value="1"/>
</dbReference>
<evidence type="ECO:0000313" key="23">
    <source>
        <dbReference type="EMBL" id="KAF6142147.1"/>
    </source>
</evidence>
<dbReference type="OrthoDB" id="2015831at2759"/>
<keyword evidence="10" id="KW-0677">Repeat</keyword>
<dbReference type="PROSITE" id="PS50011">
    <property type="entry name" value="PROTEIN_KINASE_DOM"/>
    <property type="match status" value="1"/>
</dbReference>
<comment type="catalytic activity">
    <reaction evidence="19">
        <text>L-seryl-[protein] + ATP = O-phospho-L-seryl-[protein] + ADP + H(+)</text>
        <dbReference type="Rhea" id="RHEA:17989"/>
        <dbReference type="Rhea" id="RHEA-COMP:9863"/>
        <dbReference type="Rhea" id="RHEA-COMP:11604"/>
        <dbReference type="ChEBI" id="CHEBI:15378"/>
        <dbReference type="ChEBI" id="CHEBI:29999"/>
        <dbReference type="ChEBI" id="CHEBI:30616"/>
        <dbReference type="ChEBI" id="CHEBI:83421"/>
        <dbReference type="ChEBI" id="CHEBI:456216"/>
        <dbReference type="EC" id="2.7.11.1"/>
    </reaction>
</comment>
<dbReference type="InterPro" id="IPR001611">
    <property type="entry name" value="Leu-rich_rpt"/>
</dbReference>
<evidence type="ECO:0000256" key="21">
    <source>
        <dbReference type="SAM" id="Phobius"/>
    </source>
</evidence>
<dbReference type="FunFam" id="3.30.200.20:FF:000540">
    <property type="entry name" value="Receptor-like protein kinase HAIKU2"/>
    <property type="match status" value="1"/>
</dbReference>
<comment type="similarity">
    <text evidence="3">Belongs to the RLP family.</text>
</comment>
<evidence type="ECO:0000256" key="16">
    <source>
        <dbReference type="ARBA" id="ARBA00023170"/>
    </source>
</evidence>
<keyword evidence="5" id="KW-0723">Serine/threonine-protein kinase</keyword>
<evidence type="ECO:0000256" key="18">
    <source>
        <dbReference type="ARBA" id="ARBA00047899"/>
    </source>
</evidence>
<dbReference type="Pfam" id="PF08263">
    <property type="entry name" value="LRRNT_2"/>
    <property type="match status" value="1"/>
</dbReference>
<dbReference type="InterPro" id="IPR013210">
    <property type="entry name" value="LRR_N_plant-typ"/>
</dbReference>
<dbReference type="Pfam" id="PF00560">
    <property type="entry name" value="LRR_1"/>
    <property type="match status" value="2"/>
</dbReference>
<feature type="transmembrane region" description="Helical" evidence="21">
    <location>
        <begin position="612"/>
        <end position="636"/>
    </location>
</feature>
<evidence type="ECO:0000256" key="6">
    <source>
        <dbReference type="ARBA" id="ARBA00022614"/>
    </source>
</evidence>
<comment type="subcellular location">
    <subcellularLocation>
        <location evidence="1">Membrane</location>
        <topology evidence="1">Single-pass membrane protein</topology>
    </subcellularLocation>
</comment>
<dbReference type="Gene3D" id="1.10.510.10">
    <property type="entry name" value="Transferase(Phosphotransferase) domain 1"/>
    <property type="match status" value="1"/>
</dbReference>
<dbReference type="GO" id="GO:0005524">
    <property type="term" value="F:ATP binding"/>
    <property type="evidence" value="ECO:0007669"/>
    <property type="project" value="UniProtKB-UniRule"/>
</dbReference>
<keyword evidence="12" id="KW-0418">Kinase</keyword>
<keyword evidence="6" id="KW-0433">Leucine-rich repeat</keyword>
<organism evidence="23 24">
    <name type="scientific">Kingdonia uniflora</name>
    <dbReference type="NCBI Taxonomy" id="39325"/>
    <lineage>
        <taxon>Eukaryota</taxon>
        <taxon>Viridiplantae</taxon>
        <taxon>Streptophyta</taxon>
        <taxon>Embryophyta</taxon>
        <taxon>Tracheophyta</taxon>
        <taxon>Spermatophyta</taxon>
        <taxon>Magnoliopsida</taxon>
        <taxon>Ranunculales</taxon>
        <taxon>Circaeasteraceae</taxon>
        <taxon>Kingdonia</taxon>
    </lineage>
</organism>
<evidence type="ECO:0000256" key="17">
    <source>
        <dbReference type="ARBA" id="ARBA00023180"/>
    </source>
</evidence>
<keyword evidence="16" id="KW-0675">Receptor</keyword>
<evidence type="ECO:0000256" key="9">
    <source>
        <dbReference type="ARBA" id="ARBA00022729"/>
    </source>
</evidence>
<evidence type="ECO:0000256" key="14">
    <source>
        <dbReference type="ARBA" id="ARBA00022989"/>
    </source>
</evidence>
<proteinExistence type="inferred from homology"/>
<sequence>MSSSANISPRGTPYQIIIIYFLSLFFSSVSSSSDVELQILLKFKASLTKSNTNVFDSWTSNAPLCDFTGILCNSNQSVLQINLQKQSLTGFLQFDALCELSSLEKLDLGLNHMYGVISEHLNNCTKLKYLDLGGNIFSGSVPDFSSLAGLMFLNLNNSGFSGVFPWRSLEKLVDLRFLSVGDNSFEVSQFPVEVLKLNKLYWLYLTNCSIQGSIPSGIGNLTELENLELSDNNLSGDIPVGITKLNKLWQLELYDNAFTGMFPFGFGNLTNLQFFDASNNELEGDLSELKTLTKLISLQLFENKLSGEVPYEFGDFKYLVNLSLYTNKFTGVLPQKLGSWAEFDFIDVSENYFTGPIPPEMCKKGTMKELLILQNEFTGDIPVNYSNCLSMTRFRVSNNSLSGNVPSGIWGLPELSFIDLAMNQFGGPITSDIGNARSLAQLHLESNKFSGELPLEISKASLLSLIDLSFNQFSGEIPSSIGELEHLNSLYLQENKFSGSIPMSIGSCAHLNNINMAKNSILGEIPKSLGSLSSLNSLNLSSNKLSGVIPESLSSLKLSLLDLSSNQLTGKIPQSLSIEAYNGSFAGNPGLCSPYIHYFRQCSSISGKPDKIPTIIACFLGGTILLLVSLGCFLFMKKRAKDHGRSLKSYSWDVKSFSILSFSEEEIMNSIKEDNLIGKGGSGNVYKVVLDNGKELAVKHIWKSSYTTHNLDRKPHCRSSSLLMKRSGNFSEFDAEVATLSSIRHVNVVKLFCSITSDDSSLLVYEYMPNGSLWDRLHTCKKIELDWESRYEIAVGAAKGLEYLHHGCDPPVTHRDVKSSNILLDEFMKPRIADFGLAKIIQPPNGMDSTHVIPGTHGYIAPEYGHTYRVNEKSDVYSFGVVLMELVTGKRPMEPEYGDDKNIVHWVWSRLQKGDDLVNMVDSSIPEYLREDASKVLKLGVLCTASLPILRPSMKSLVQRLVDAAPLKTPVYKLISVKSSKIEGTEDGIEKLKTYTL</sequence>
<dbReference type="PROSITE" id="PS00107">
    <property type="entry name" value="PROTEIN_KINASE_ATP"/>
    <property type="match status" value="1"/>
</dbReference>
<evidence type="ECO:0000256" key="19">
    <source>
        <dbReference type="ARBA" id="ARBA00048679"/>
    </source>
</evidence>
<evidence type="ECO:0000256" key="12">
    <source>
        <dbReference type="ARBA" id="ARBA00022777"/>
    </source>
</evidence>
<dbReference type="EMBL" id="JACGCM010002279">
    <property type="protein sequence ID" value="KAF6142147.1"/>
    <property type="molecule type" value="Genomic_DNA"/>
</dbReference>
<keyword evidence="17" id="KW-0325">Glycoprotein</keyword>
<dbReference type="Pfam" id="PF13855">
    <property type="entry name" value="LRR_8"/>
    <property type="match status" value="1"/>
</dbReference>
<protein>
    <recommendedName>
        <fullName evidence="4">non-specific serine/threonine protein kinase</fullName>
        <ecNumber evidence="4">2.7.11.1</ecNumber>
    </recommendedName>
</protein>
<dbReference type="AlphaFoldDB" id="A0A7J7LHN5"/>
<dbReference type="Pfam" id="PF00069">
    <property type="entry name" value="Pkinase"/>
    <property type="match status" value="1"/>
</dbReference>
<dbReference type="Proteomes" id="UP000541444">
    <property type="component" value="Unassembled WGS sequence"/>
</dbReference>
<keyword evidence="7" id="KW-0808">Transferase</keyword>
<keyword evidence="24" id="KW-1185">Reference proteome</keyword>
<dbReference type="InterPro" id="IPR000719">
    <property type="entry name" value="Prot_kinase_dom"/>
</dbReference>
<dbReference type="PANTHER" id="PTHR48056">
    <property type="entry name" value="LRR RECEPTOR-LIKE SERINE/THREONINE-PROTEIN KINASE-RELATED"/>
    <property type="match status" value="1"/>
</dbReference>
<evidence type="ECO:0000256" key="3">
    <source>
        <dbReference type="ARBA" id="ARBA00009592"/>
    </source>
</evidence>
<keyword evidence="11 20" id="KW-0547">Nucleotide-binding</keyword>
<dbReference type="CDD" id="cd14066">
    <property type="entry name" value="STKc_IRAK"/>
    <property type="match status" value="1"/>
</dbReference>
<gene>
    <name evidence="23" type="ORF">GIB67_037065</name>
</gene>
<dbReference type="FunFam" id="3.80.10.10:FF:000413">
    <property type="entry name" value="Inactive leucine-rich repeat receptor-like protein kinase"/>
    <property type="match status" value="1"/>
</dbReference>
<evidence type="ECO:0000256" key="15">
    <source>
        <dbReference type="ARBA" id="ARBA00023136"/>
    </source>
</evidence>
<evidence type="ECO:0000256" key="8">
    <source>
        <dbReference type="ARBA" id="ARBA00022692"/>
    </source>
</evidence>